<keyword evidence="9" id="KW-1185">Reference proteome</keyword>
<sequence>MFNLFKKKKPSVNVRSCAEGILIPLEDVKDAVFASGAIGRGAAIRPTSGKIVSPVDGIIRMIFPTNHAVGIETEEGFEFIIHVGIDTVKLKGDGFKRIAQEGKTVKAGELLLEVDLEHLKDRGYDTDTMVILTTGEDKVEVIEATPYGEKVGASDRPIFICTSR</sequence>
<dbReference type="InterPro" id="IPR001127">
    <property type="entry name" value="PTS_EIIA_1_perm"/>
</dbReference>
<dbReference type="InterPro" id="IPR011055">
    <property type="entry name" value="Dup_hybrid_motif"/>
</dbReference>
<organism evidence="8 9">
    <name type="scientific">Youngiibacter fragilis 232.1</name>
    <dbReference type="NCBI Taxonomy" id="994573"/>
    <lineage>
        <taxon>Bacteria</taxon>
        <taxon>Bacillati</taxon>
        <taxon>Bacillota</taxon>
        <taxon>Clostridia</taxon>
        <taxon>Eubacteriales</taxon>
        <taxon>Clostridiaceae</taxon>
        <taxon>Youngiibacter</taxon>
    </lineage>
</organism>
<feature type="domain" description="PTS EIIA type-1" evidence="7">
    <location>
        <begin position="30"/>
        <end position="134"/>
    </location>
</feature>
<evidence type="ECO:0000256" key="3">
    <source>
        <dbReference type="ARBA" id="ARBA00022597"/>
    </source>
</evidence>
<dbReference type="Gene3D" id="2.70.70.10">
    <property type="entry name" value="Glucose Permease (Domain IIA)"/>
    <property type="match status" value="1"/>
</dbReference>
<dbReference type="PANTHER" id="PTHR45008:SF1">
    <property type="entry name" value="PTS SYSTEM GLUCOSE-SPECIFIC EIIA COMPONENT"/>
    <property type="match status" value="1"/>
</dbReference>
<dbReference type="PANTHER" id="PTHR45008">
    <property type="entry name" value="PTS SYSTEM GLUCOSE-SPECIFIC EIIA COMPONENT"/>
    <property type="match status" value="1"/>
</dbReference>
<dbReference type="InterPro" id="IPR050890">
    <property type="entry name" value="PTS_EIIA_component"/>
</dbReference>
<proteinExistence type="predicted"/>
<keyword evidence="5" id="KW-0598">Phosphotransferase system</keyword>
<evidence type="ECO:0000256" key="1">
    <source>
        <dbReference type="ARBA" id="ARBA00004496"/>
    </source>
</evidence>
<evidence type="ECO:0000256" key="2">
    <source>
        <dbReference type="ARBA" id="ARBA00022448"/>
    </source>
</evidence>
<evidence type="ECO:0000256" key="5">
    <source>
        <dbReference type="ARBA" id="ARBA00022683"/>
    </source>
</evidence>
<accession>V7I453</accession>
<dbReference type="Proteomes" id="UP000017747">
    <property type="component" value="Unassembled WGS sequence"/>
</dbReference>
<keyword evidence="4" id="KW-0808">Transferase</keyword>
<dbReference type="PROSITE" id="PS00371">
    <property type="entry name" value="PTS_EIIA_TYPE_1_HIS"/>
    <property type="match status" value="1"/>
</dbReference>
<gene>
    <name evidence="8" type="ORF">T472_0213680</name>
</gene>
<comment type="caution">
    <text evidence="8">The sequence shown here is derived from an EMBL/GenBank/DDBJ whole genome shotgun (WGS) entry which is preliminary data.</text>
</comment>
<comment type="subcellular location">
    <subcellularLocation>
        <location evidence="1">Cytoplasm</location>
    </subcellularLocation>
</comment>
<evidence type="ECO:0000313" key="8">
    <source>
        <dbReference type="EMBL" id="ETA80076.1"/>
    </source>
</evidence>
<dbReference type="Pfam" id="PF00358">
    <property type="entry name" value="PTS_EIIA_1"/>
    <property type="match status" value="1"/>
</dbReference>
<dbReference type="GO" id="GO:0005737">
    <property type="term" value="C:cytoplasm"/>
    <property type="evidence" value="ECO:0007669"/>
    <property type="project" value="UniProtKB-SubCell"/>
</dbReference>
<name>V7I453_9CLOT</name>
<evidence type="ECO:0000256" key="6">
    <source>
        <dbReference type="ARBA" id="ARBA00022777"/>
    </source>
</evidence>
<dbReference type="NCBIfam" id="TIGR00830">
    <property type="entry name" value="PTBA"/>
    <property type="match status" value="1"/>
</dbReference>
<dbReference type="eggNOG" id="COG2190">
    <property type="taxonomic scope" value="Bacteria"/>
</dbReference>
<dbReference type="STRING" id="994573.T472_0213680"/>
<keyword evidence="6" id="KW-0418">Kinase</keyword>
<dbReference type="RefSeq" id="WP_023388992.1">
    <property type="nucleotide sequence ID" value="NZ_AXUN02000190.1"/>
</dbReference>
<dbReference type="EMBL" id="AXUN02000190">
    <property type="protein sequence ID" value="ETA80076.1"/>
    <property type="molecule type" value="Genomic_DNA"/>
</dbReference>
<dbReference type="GO" id="GO:0016301">
    <property type="term" value="F:kinase activity"/>
    <property type="evidence" value="ECO:0007669"/>
    <property type="project" value="UniProtKB-KW"/>
</dbReference>
<evidence type="ECO:0000256" key="4">
    <source>
        <dbReference type="ARBA" id="ARBA00022679"/>
    </source>
</evidence>
<reference evidence="8 9" key="1">
    <citation type="journal article" date="2014" name="Genome Announc.">
        <title>Genome Sequence of Youngiibacter fragilis, the Type Strain of the Genus Youngiibacter.</title>
        <authorList>
            <person name="Wawrik C.B."/>
            <person name="Callaghan A.V."/>
            <person name="Stamps B.W."/>
            <person name="Wawrik B."/>
        </authorList>
    </citation>
    <scope>NUCLEOTIDE SEQUENCE [LARGE SCALE GENOMIC DNA]</scope>
    <source>
        <strain evidence="8 9">232.1</strain>
    </source>
</reference>
<evidence type="ECO:0000259" key="7">
    <source>
        <dbReference type="PROSITE" id="PS51093"/>
    </source>
</evidence>
<evidence type="ECO:0000313" key="9">
    <source>
        <dbReference type="Proteomes" id="UP000017747"/>
    </source>
</evidence>
<dbReference type="SUPFAM" id="SSF51261">
    <property type="entry name" value="Duplicated hybrid motif"/>
    <property type="match status" value="1"/>
</dbReference>
<dbReference type="OrthoDB" id="92465at2"/>
<dbReference type="AlphaFoldDB" id="V7I453"/>
<protein>
    <submittedName>
        <fullName evidence="8">PTS sugar transporter subunit IIA</fullName>
    </submittedName>
</protein>
<dbReference type="FunFam" id="2.70.70.10:FF:000001">
    <property type="entry name" value="PTS system glucose-specific IIA component"/>
    <property type="match status" value="1"/>
</dbReference>
<keyword evidence="2" id="KW-0813">Transport</keyword>
<dbReference type="GO" id="GO:0009401">
    <property type="term" value="P:phosphoenolpyruvate-dependent sugar phosphotransferase system"/>
    <property type="evidence" value="ECO:0007669"/>
    <property type="project" value="UniProtKB-KW"/>
</dbReference>
<keyword evidence="3 8" id="KW-0762">Sugar transport</keyword>
<dbReference type="PROSITE" id="PS51093">
    <property type="entry name" value="PTS_EIIA_TYPE_1"/>
    <property type="match status" value="1"/>
</dbReference>